<dbReference type="EMBL" id="BBJS01000007">
    <property type="protein sequence ID" value="GAN12300.1"/>
    <property type="molecule type" value="Genomic_DNA"/>
</dbReference>
<accession>A0A0C9LZS8</accession>
<organism evidence="2 3">
    <name type="scientific">Sphingomonas paucimobilis NBRC 13935</name>
    <dbReference type="NCBI Taxonomy" id="1219050"/>
    <lineage>
        <taxon>Bacteria</taxon>
        <taxon>Pseudomonadati</taxon>
        <taxon>Pseudomonadota</taxon>
        <taxon>Alphaproteobacteria</taxon>
        <taxon>Sphingomonadales</taxon>
        <taxon>Sphingomonadaceae</taxon>
        <taxon>Sphingomonas</taxon>
    </lineage>
</organism>
<keyword evidence="3" id="KW-1185">Reference proteome</keyword>
<dbReference type="GeneID" id="78526527"/>
<protein>
    <submittedName>
        <fullName evidence="2">DNA, contig: SP607</fullName>
    </submittedName>
</protein>
<keyword evidence="1" id="KW-0812">Transmembrane</keyword>
<comment type="caution">
    <text evidence="2">The sequence shown here is derived from an EMBL/GenBank/DDBJ whole genome shotgun (WGS) entry which is preliminary data.</text>
</comment>
<proteinExistence type="predicted"/>
<evidence type="ECO:0000313" key="2">
    <source>
        <dbReference type="EMBL" id="GAN12300.1"/>
    </source>
</evidence>
<dbReference type="RefSeq" id="WP_007405472.1">
    <property type="nucleotide sequence ID" value="NZ_BBJS01000007.1"/>
</dbReference>
<sequence length="283" mass="31204">MPFEPFGYRVDLLAPYSMAETQGRIRAGLKPLFEPRNGARGWVVGPLFCLWFSMVNRSGPMVFGIISQEGDQTRLRGRAGSDLNGIAFITLWAFMGISALLGAIRKEDTGFGDPLLLAAIVFGGVPFLWWMAHRDRRQADPLVRYLSDAVGGSGQSLRAKSRAVTVMPGLVLSVGDEKLNRAVTSDLLHDLLIGVAPGSSLKVETKTSGYLYIVFRDGDYAIGKAEAPEHGRLYAVHKDTETIQRALKHDVFTFEEAREILMAYVSSAPDPAFLEWSAVKPRW</sequence>
<dbReference type="AlphaFoldDB" id="A0A0C9LZS8"/>
<gene>
    <name evidence="2" type="ORF">SP6_07_00860</name>
</gene>
<feature type="transmembrane region" description="Helical" evidence="1">
    <location>
        <begin position="115"/>
        <end position="132"/>
    </location>
</feature>
<keyword evidence="1" id="KW-1133">Transmembrane helix</keyword>
<feature type="transmembrane region" description="Helical" evidence="1">
    <location>
        <begin position="83"/>
        <end position="103"/>
    </location>
</feature>
<name>A0A0C9LZS8_SPHPI</name>
<evidence type="ECO:0000313" key="3">
    <source>
        <dbReference type="Proteomes" id="UP000032025"/>
    </source>
</evidence>
<evidence type="ECO:0000256" key="1">
    <source>
        <dbReference type="SAM" id="Phobius"/>
    </source>
</evidence>
<reference evidence="2 3" key="1">
    <citation type="submission" date="2014-08" db="EMBL/GenBank/DDBJ databases">
        <title>Whole genome shotgun sequence of Sphingomonas paucimobilis NBRC 13935.</title>
        <authorList>
            <person name="Hosoyama A."/>
            <person name="Hashimoto M."/>
            <person name="Hosoyama Y."/>
            <person name="Noguchi M."/>
            <person name="Uohara A."/>
            <person name="Ohji S."/>
            <person name="Katano-Makiyama Y."/>
            <person name="Ichikawa N."/>
            <person name="Kimura A."/>
            <person name="Yamazoe A."/>
            <person name="Fujita N."/>
        </authorList>
    </citation>
    <scope>NUCLEOTIDE SEQUENCE [LARGE SCALE GENOMIC DNA]</scope>
    <source>
        <strain evidence="2 3">NBRC 13935</strain>
    </source>
</reference>
<keyword evidence="1" id="KW-0472">Membrane</keyword>
<dbReference type="Proteomes" id="UP000032025">
    <property type="component" value="Unassembled WGS sequence"/>
</dbReference>